<dbReference type="EMBL" id="RCYR01000001">
    <property type="protein sequence ID" value="RYS82478.1"/>
    <property type="molecule type" value="Genomic_DNA"/>
</dbReference>
<sequence length="183" mass="21963">MNNNRGGERTIYDESLFRIFLWSGFPIFMILLFACVAISGIVFIYRHSDPEGVKIIIFCFAVLIPVSYGSPFVSLFKAWKQQHKIGIFWKERTDHHLPEWKRDWYLICDRGGFILEHRSYIKRIIGCREETERADHARGKVYYITFEDIDGKKHTLKFSYESWALEFQKWFEKQTYEKENVEL</sequence>
<dbReference type="PROSITE" id="PS51257">
    <property type="entry name" value="PROKAR_LIPOPROTEIN"/>
    <property type="match status" value="1"/>
</dbReference>
<evidence type="ECO:0000313" key="2">
    <source>
        <dbReference type="EMBL" id="CUN79651.1"/>
    </source>
</evidence>
<accession>A0A173ZTP4</accession>
<feature type="transmembrane region" description="Helical" evidence="1">
    <location>
        <begin position="55"/>
        <end position="76"/>
    </location>
</feature>
<dbReference type="RefSeq" id="WP_009243198.1">
    <property type="nucleotide sequence ID" value="NZ_AP028249.1"/>
</dbReference>
<evidence type="ECO:0000313" key="5">
    <source>
        <dbReference type="Proteomes" id="UP000292665"/>
    </source>
</evidence>
<keyword evidence="1" id="KW-0472">Membrane</keyword>
<dbReference type="Proteomes" id="UP000095787">
    <property type="component" value="Unassembled WGS sequence"/>
</dbReference>
<evidence type="ECO:0000256" key="1">
    <source>
        <dbReference type="SAM" id="Phobius"/>
    </source>
</evidence>
<gene>
    <name evidence="3" type="ORF">EAI93_01945</name>
    <name evidence="2" type="ORF">ERS852456_00845</name>
</gene>
<dbReference type="EMBL" id="CYZO01000008">
    <property type="protein sequence ID" value="CUN79651.1"/>
    <property type="molecule type" value="Genomic_DNA"/>
</dbReference>
<dbReference type="GeneID" id="97329362"/>
<organism evidence="2 4">
    <name type="scientific">[Ruminococcus] torques</name>
    <dbReference type="NCBI Taxonomy" id="33039"/>
    <lineage>
        <taxon>Bacteria</taxon>
        <taxon>Bacillati</taxon>
        <taxon>Bacillota</taxon>
        <taxon>Clostridia</taxon>
        <taxon>Lachnospirales</taxon>
        <taxon>Lachnospiraceae</taxon>
        <taxon>Mediterraneibacter</taxon>
    </lineage>
</organism>
<keyword evidence="1" id="KW-0812">Transmembrane</keyword>
<reference evidence="2 4" key="1">
    <citation type="submission" date="2015-09" db="EMBL/GenBank/DDBJ databases">
        <authorList>
            <consortium name="Pathogen Informatics"/>
        </authorList>
    </citation>
    <scope>NUCLEOTIDE SEQUENCE [LARGE SCALE GENOMIC DNA]</scope>
    <source>
        <strain evidence="2 4">2789STDY5834841</strain>
    </source>
</reference>
<keyword evidence="1" id="KW-1133">Transmembrane helix</keyword>
<reference evidence="3 5" key="2">
    <citation type="journal article" date="2019" name="Science, e1252229">
        <title>Invertible promoters mediate bacterial phase variation, antibiotic resistance, and host adaptation in the gut.</title>
        <authorList>
            <person name="Jiang X."/>
            <person name="Hall A.B."/>
            <person name="Arthur T.D."/>
            <person name="Plichta D.R."/>
            <person name="Covington C.T."/>
            <person name="Poyet M."/>
            <person name="Crothers J."/>
            <person name="Moses P.L."/>
            <person name="Tolonen A.C."/>
            <person name="Vlamakis H."/>
            <person name="Alm E.J."/>
            <person name="Xavier R.J."/>
        </authorList>
    </citation>
    <scope>NUCLEOTIDE SEQUENCE [LARGE SCALE GENOMIC DNA]</scope>
    <source>
        <strain evidence="3">Aa_0143</strain>
        <strain evidence="5">aa_0143</strain>
    </source>
</reference>
<dbReference type="Proteomes" id="UP000292665">
    <property type="component" value="Unassembled WGS sequence"/>
</dbReference>
<proteinExistence type="predicted"/>
<feature type="transmembrane region" description="Helical" evidence="1">
    <location>
        <begin position="20"/>
        <end position="43"/>
    </location>
</feature>
<protein>
    <submittedName>
        <fullName evidence="2">Uncharacterized protein</fullName>
    </submittedName>
</protein>
<dbReference type="AlphaFoldDB" id="A0A173ZTP4"/>
<name>A0A173ZTP4_9FIRM</name>
<evidence type="ECO:0000313" key="4">
    <source>
        <dbReference type="Proteomes" id="UP000095787"/>
    </source>
</evidence>
<evidence type="ECO:0000313" key="3">
    <source>
        <dbReference type="EMBL" id="RYS82478.1"/>
    </source>
</evidence>